<dbReference type="RefSeq" id="WP_097277402.1">
    <property type="nucleotide sequence ID" value="NZ_OCNJ01000001.1"/>
</dbReference>
<evidence type="ECO:0000256" key="3">
    <source>
        <dbReference type="ARBA" id="ARBA00022692"/>
    </source>
</evidence>
<protein>
    <submittedName>
        <fullName evidence="7">Threonine/homoserine/homoserine lactone efflux protein</fullName>
    </submittedName>
</protein>
<keyword evidence="2" id="KW-1003">Cell membrane</keyword>
<dbReference type="PANTHER" id="PTHR30086:SF20">
    <property type="entry name" value="ARGININE EXPORTER PROTEIN ARGO-RELATED"/>
    <property type="match status" value="1"/>
</dbReference>
<feature type="transmembrane region" description="Helical" evidence="6">
    <location>
        <begin position="155"/>
        <end position="174"/>
    </location>
</feature>
<evidence type="ECO:0000256" key="4">
    <source>
        <dbReference type="ARBA" id="ARBA00022989"/>
    </source>
</evidence>
<feature type="transmembrane region" description="Helical" evidence="6">
    <location>
        <begin position="40"/>
        <end position="61"/>
    </location>
</feature>
<evidence type="ECO:0000256" key="2">
    <source>
        <dbReference type="ARBA" id="ARBA00022475"/>
    </source>
</evidence>
<dbReference type="OrthoDB" id="9804822at2"/>
<accession>A0A286G5T6</accession>
<feature type="transmembrane region" description="Helical" evidence="6">
    <location>
        <begin position="67"/>
        <end position="85"/>
    </location>
</feature>
<comment type="subcellular location">
    <subcellularLocation>
        <location evidence="1">Cell membrane</location>
        <topology evidence="1">Multi-pass membrane protein</topology>
    </subcellularLocation>
</comment>
<feature type="transmembrane region" description="Helical" evidence="6">
    <location>
        <begin position="186"/>
        <end position="204"/>
    </location>
</feature>
<name>A0A286G5T6_9PROT</name>
<dbReference type="Proteomes" id="UP000219621">
    <property type="component" value="Unassembled WGS sequence"/>
</dbReference>
<keyword evidence="3 6" id="KW-0812">Transmembrane</keyword>
<keyword evidence="4 6" id="KW-1133">Transmembrane helix</keyword>
<evidence type="ECO:0000256" key="1">
    <source>
        <dbReference type="ARBA" id="ARBA00004651"/>
    </source>
</evidence>
<gene>
    <name evidence="7" type="ORF">SAMN05421508_101520</name>
</gene>
<dbReference type="GO" id="GO:0015171">
    <property type="term" value="F:amino acid transmembrane transporter activity"/>
    <property type="evidence" value="ECO:0007669"/>
    <property type="project" value="TreeGrafter"/>
</dbReference>
<keyword evidence="5 6" id="KW-0472">Membrane</keyword>
<evidence type="ECO:0000313" key="8">
    <source>
        <dbReference type="Proteomes" id="UP000219621"/>
    </source>
</evidence>
<proteinExistence type="predicted"/>
<sequence length="205" mass="21880">MTLHAAFAFYVAVYLLGLTPGPGVFAVIARGLAQGFVRTLPFIAGILCGNITWLTLTVFGLSMVAQVLGPLFLAVKIAGGLYLVYMGVKMWRKRVTAEDLDADVPEEASLLRRWLSGYMLTLGNPKPIFFYLSVLPNLLDMNALAHGAVLTAAPIAAAGIASALIPYCLMASRLRRVLRSVTARRRLNRTAGAMLMGAGAAVVAN</sequence>
<organism evidence="7 8">
    <name type="scientific">Caenispirillum bisanense</name>
    <dbReference type="NCBI Taxonomy" id="414052"/>
    <lineage>
        <taxon>Bacteria</taxon>
        <taxon>Pseudomonadati</taxon>
        <taxon>Pseudomonadota</taxon>
        <taxon>Alphaproteobacteria</taxon>
        <taxon>Rhodospirillales</taxon>
        <taxon>Novispirillaceae</taxon>
        <taxon>Caenispirillum</taxon>
    </lineage>
</organism>
<dbReference type="Pfam" id="PF01810">
    <property type="entry name" value="LysE"/>
    <property type="match status" value="1"/>
</dbReference>
<evidence type="ECO:0000256" key="6">
    <source>
        <dbReference type="SAM" id="Phobius"/>
    </source>
</evidence>
<dbReference type="EMBL" id="OCNJ01000001">
    <property type="protein sequence ID" value="SOD90344.1"/>
    <property type="molecule type" value="Genomic_DNA"/>
</dbReference>
<dbReference type="GO" id="GO:0005886">
    <property type="term" value="C:plasma membrane"/>
    <property type="evidence" value="ECO:0007669"/>
    <property type="project" value="UniProtKB-SubCell"/>
</dbReference>
<reference evidence="7 8" key="1">
    <citation type="submission" date="2017-09" db="EMBL/GenBank/DDBJ databases">
        <authorList>
            <person name="Ehlers B."/>
            <person name="Leendertz F.H."/>
        </authorList>
    </citation>
    <scope>NUCLEOTIDE SEQUENCE [LARGE SCALE GENOMIC DNA]</scope>
    <source>
        <strain evidence="7 8">USBA 140</strain>
    </source>
</reference>
<evidence type="ECO:0000313" key="7">
    <source>
        <dbReference type="EMBL" id="SOD90344.1"/>
    </source>
</evidence>
<evidence type="ECO:0000256" key="5">
    <source>
        <dbReference type="ARBA" id="ARBA00023136"/>
    </source>
</evidence>
<dbReference type="AlphaFoldDB" id="A0A286G5T6"/>
<keyword evidence="8" id="KW-1185">Reference proteome</keyword>
<feature type="transmembrane region" description="Helical" evidence="6">
    <location>
        <begin position="6"/>
        <end position="28"/>
    </location>
</feature>
<dbReference type="PANTHER" id="PTHR30086">
    <property type="entry name" value="ARGININE EXPORTER PROTEIN ARGO"/>
    <property type="match status" value="1"/>
</dbReference>
<dbReference type="InterPro" id="IPR001123">
    <property type="entry name" value="LeuE-type"/>
</dbReference>